<reference evidence="2" key="1">
    <citation type="submission" date="2023-03" db="EMBL/GenBank/DDBJ databases">
        <authorList>
            <person name="Julca I."/>
        </authorList>
    </citation>
    <scope>NUCLEOTIDE SEQUENCE</scope>
</reference>
<dbReference type="NCBIfam" id="TIGR01640">
    <property type="entry name" value="F_box_assoc_1"/>
    <property type="match status" value="1"/>
</dbReference>
<accession>A0AAV1CXR8</accession>
<dbReference type="EMBL" id="OX459120">
    <property type="protein sequence ID" value="CAI9099981.1"/>
    <property type="molecule type" value="Genomic_DNA"/>
</dbReference>
<gene>
    <name evidence="2" type="ORF">OLC1_LOCUS9906</name>
</gene>
<dbReference type="PANTHER" id="PTHR31111:SF136">
    <property type="entry name" value="F-BOX ASSOCIATED DOMAIN-CONTAINING PROTEIN"/>
    <property type="match status" value="1"/>
</dbReference>
<organism evidence="2 3">
    <name type="scientific">Oldenlandia corymbosa var. corymbosa</name>
    <dbReference type="NCBI Taxonomy" id="529605"/>
    <lineage>
        <taxon>Eukaryota</taxon>
        <taxon>Viridiplantae</taxon>
        <taxon>Streptophyta</taxon>
        <taxon>Embryophyta</taxon>
        <taxon>Tracheophyta</taxon>
        <taxon>Spermatophyta</taxon>
        <taxon>Magnoliopsida</taxon>
        <taxon>eudicotyledons</taxon>
        <taxon>Gunneridae</taxon>
        <taxon>Pentapetalae</taxon>
        <taxon>asterids</taxon>
        <taxon>lamiids</taxon>
        <taxon>Gentianales</taxon>
        <taxon>Rubiaceae</taxon>
        <taxon>Rubioideae</taxon>
        <taxon>Spermacoceae</taxon>
        <taxon>Hedyotis-Oldenlandia complex</taxon>
        <taxon>Oldenlandia</taxon>
    </lineage>
</organism>
<dbReference type="AlphaFoldDB" id="A0AAV1CXR8"/>
<sequence length="248" mass="28189">MVTGECALLPEPKLVTNVEWGALLFEFSEITKEYKVVRIFTRNNWSLGRNEASICTVGTDKGWRVLNQTIPLPGGEEWRICEVNLNGALHWISENSYLGNRLFSFDIGEEKLHPVPQPLGEFIRTRHNALAVLKGCLCICQLSSCFELDIWWMKEYGALKSWTKETIAISRNLYQPNYPNPVLFWKGQEILLCGGYSNLVSYDTEKKSFTKVSISVDDPPRSGNAILHVPCFLSLKDLIKSRQNVMDA</sequence>
<evidence type="ECO:0000313" key="3">
    <source>
        <dbReference type="Proteomes" id="UP001161247"/>
    </source>
</evidence>
<dbReference type="Pfam" id="PF08268">
    <property type="entry name" value="FBA_3"/>
    <property type="match status" value="1"/>
</dbReference>
<keyword evidence="3" id="KW-1185">Reference proteome</keyword>
<dbReference type="InterPro" id="IPR013187">
    <property type="entry name" value="F-box-assoc_dom_typ3"/>
</dbReference>
<feature type="domain" description="F-box associated beta-propeller type 3" evidence="1">
    <location>
        <begin position="3"/>
        <end position="215"/>
    </location>
</feature>
<evidence type="ECO:0000259" key="1">
    <source>
        <dbReference type="Pfam" id="PF08268"/>
    </source>
</evidence>
<evidence type="ECO:0000313" key="2">
    <source>
        <dbReference type="EMBL" id="CAI9099981.1"/>
    </source>
</evidence>
<dbReference type="Proteomes" id="UP001161247">
    <property type="component" value="Chromosome 3"/>
</dbReference>
<name>A0AAV1CXR8_OLDCO</name>
<dbReference type="InterPro" id="IPR017451">
    <property type="entry name" value="F-box-assoc_interact_dom"/>
</dbReference>
<dbReference type="PANTHER" id="PTHR31111">
    <property type="entry name" value="BNAA05G37150D PROTEIN-RELATED"/>
    <property type="match status" value="1"/>
</dbReference>
<proteinExistence type="predicted"/>
<protein>
    <submittedName>
        <fullName evidence="2">OLC1v1036885C1</fullName>
    </submittedName>
</protein>